<feature type="domain" description="Major facilitator superfamily (MFS) profile" evidence="7">
    <location>
        <begin position="1"/>
        <end position="452"/>
    </location>
</feature>
<keyword evidence="4 6" id="KW-1133">Transmembrane helix</keyword>
<dbReference type="GO" id="GO:0022857">
    <property type="term" value="F:transmembrane transporter activity"/>
    <property type="evidence" value="ECO:0007669"/>
    <property type="project" value="InterPro"/>
</dbReference>
<dbReference type="AlphaFoldDB" id="A0A0L0BUM3"/>
<feature type="transmembrane region" description="Helical" evidence="6">
    <location>
        <begin position="28"/>
        <end position="46"/>
    </location>
</feature>
<dbReference type="InterPro" id="IPR020846">
    <property type="entry name" value="MFS_dom"/>
</dbReference>
<protein>
    <recommendedName>
        <fullName evidence="7">Major facilitator superfamily (MFS) profile domain-containing protein</fullName>
    </recommendedName>
</protein>
<comment type="subcellular location">
    <subcellularLocation>
        <location evidence="1">Membrane</location>
        <topology evidence="1">Multi-pass membrane protein</topology>
    </subcellularLocation>
</comment>
<name>A0A0L0BUM3_LUCCU</name>
<evidence type="ECO:0000256" key="1">
    <source>
        <dbReference type="ARBA" id="ARBA00004141"/>
    </source>
</evidence>
<feature type="transmembrane region" description="Helical" evidence="6">
    <location>
        <begin position="86"/>
        <end position="109"/>
    </location>
</feature>
<dbReference type="GO" id="GO:0016020">
    <property type="term" value="C:membrane"/>
    <property type="evidence" value="ECO:0007669"/>
    <property type="project" value="UniProtKB-SubCell"/>
</dbReference>
<dbReference type="Proteomes" id="UP000037069">
    <property type="component" value="Unassembled WGS sequence"/>
</dbReference>
<feature type="transmembrane region" description="Helical" evidence="6">
    <location>
        <begin position="234"/>
        <end position="254"/>
    </location>
</feature>
<evidence type="ECO:0000256" key="5">
    <source>
        <dbReference type="ARBA" id="ARBA00023136"/>
    </source>
</evidence>
<dbReference type="SUPFAM" id="SSF103473">
    <property type="entry name" value="MFS general substrate transporter"/>
    <property type="match status" value="1"/>
</dbReference>
<dbReference type="OrthoDB" id="10262656at2759"/>
<feature type="transmembrane region" description="Helical" evidence="6">
    <location>
        <begin position="398"/>
        <end position="422"/>
    </location>
</feature>
<dbReference type="OMA" id="SFTTNFW"/>
<feature type="transmembrane region" description="Helical" evidence="6">
    <location>
        <begin position="129"/>
        <end position="146"/>
    </location>
</feature>
<dbReference type="InterPro" id="IPR011701">
    <property type="entry name" value="MFS"/>
</dbReference>
<evidence type="ECO:0000256" key="2">
    <source>
        <dbReference type="ARBA" id="ARBA00022448"/>
    </source>
</evidence>
<dbReference type="PANTHER" id="PTHR23511:SF37">
    <property type="entry name" value="MAJOR FACILITATOR SUPERFAMILY (MFS) PROFILE DOMAIN-CONTAINING PROTEIN-RELATED"/>
    <property type="match status" value="1"/>
</dbReference>
<dbReference type="Gene3D" id="1.20.1250.20">
    <property type="entry name" value="MFS general substrate transporter like domains"/>
    <property type="match status" value="1"/>
</dbReference>
<feature type="transmembrane region" description="Helical" evidence="6">
    <location>
        <begin position="52"/>
        <end position="74"/>
    </location>
</feature>
<dbReference type="Pfam" id="PF07690">
    <property type="entry name" value="MFS_1"/>
    <property type="match status" value="2"/>
</dbReference>
<feature type="transmembrane region" description="Helical" evidence="6">
    <location>
        <begin position="428"/>
        <end position="448"/>
    </location>
</feature>
<evidence type="ECO:0000259" key="7">
    <source>
        <dbReference type="PROSITE" id="PS50850"/>
    </source>
</evidence>
<organism evidence="8 9">
    <name type="scientific">Lucilia cuprina</name>
    <name type="common">Green bottle fly</name>
    <name type="synonym">Australian sheep blowfly</name>
    <dbReference type="NCBI Taxonomy" id="7375"/>
    <lineage>
        <taxon>Eukaryota</taxon>
        <taxon>Metazoa</taxon>
        <taxon>Ecdysozoa</taxon>
        <taxon>Arthropoda</taxon>
        <taxon>Hexapoda</taxon>
        <taxon>Insecta</taxon>
        <taxon>Pterygota</taxon>
        <taxon>Neoptera</taxon>
        <taxon>Endopterygota</taxon>
        <taxon>Diptera</taxon>
        <taxon>Brachycera</taxon>
        <taxon>Muscomorpha</taxon>
        <taxon>Oestroidea</taxon>
        <taxon>Calliphoridae</taxon>
        <taxon>Luciliinae</taxon>
        <taxon>Lucilia</taxon>
    </lineage>
</organism>
<keyword evidence="2" id="KW-0813">Transport</keyword>
<keyword evidence="9" id="KW-1185">Reference proteome</keyword>
<evidence type="ECO:0000313" key="9">
    <source>
        <dbReference type="Proteomes" id="UP000037069"/>
    </source>
</evidence>
<feature type="transmembrane region" description="Helical" evidence="6">
    <location>
        <begin position="341"/>
        <end position="360"/>
    </location>
</feature>
<proteinExistence type="predicted"/>
<evidence type="ECO:0000256" key="4">
    <source>
        <dbReference type="ARBA" id="ARBA00022989"/>
    </source>
</evidence>
<dbReference type="EMBL" id="JRES01001303">
    <property type="protein sequence ID" value="KNC23770.1"/>
    <property type="molecule type" value="Genomic_DNA"/>
</dbReference>
<evidence type="ECO:0000313" key="8">
    <source>
        <dbReference type="EMBL" id="KNC23770.1"/>
    </source>
</evidence>
<dbReference type="PROSITE" id="PS50850">
    <property type="entry name" value="MFS"/>
    <property type="match status" value="1"/>
</dbReference>
<keyword evidence="5 6" id="KW-0472">Membrane</keyword>
<comment type="caution">
    <text evidence="8">The sequence shown here is derived from an EMBL/GenBank/DDBJ whole genome shotgun (WGS) entry which is preliminary data.</text>
</comment>
<reference evidence="8 9" key="1">
    <citation type="journal article" date="2015" name="Nat. Commun.">
        <title>Lucilia cuprina genome unlocks parasitic fly biology to underpin future interventions.</title>
        <authorList>
            <person name="Anstead C.A."/>
            <person name="Korhonen P.K."/>
            <person name="Young N.D."/>
            <person name="Hall R.S."/>
            <person name="Jex A.R."/>
            <person name="Murali S.C."/>
            <person name="Hughes D.S."/>
            <person name="Lee S.F."/>
            <person name="Perry T."/>
            <person name="Stroehlein A.J."/>
            <person name="Ansell B.R."/>
            <person name="Breugelmans B."/>
            <person name="Hofmann A."/>
            <person name="Qu J."/>
            <person name="Dugan S."/>
            <person name="Lee S.L."/>
            <person name="Chao H."/>
            <person name="Dinh H."/>
            <person name="Han Y."/>
            <person name="Doddapaneni H.V."/>
            <person name="Worley K.C."/>
            <person name="Muzny D.M."/>
            <person name="Ioannidis P."/>
            <person name="Waterhouse R.M."/>
            <person name="Zdobnov E.M."/>
            <person name="James P.J."/>
            <person name="Bagnall N.H."/>
            <person name="Kotze A.C."/>
            <person name="Gibbs R.A."/>
            <person name="Richards S."/>
            <person name="Batterham P."/>
            <person name="Gasser R.B."/>
        </authorList>
    </citation>
    <scope>NUCLEOTIDE SEQUENCE [LARGE SCALE GENOMIC DNA]</scope>
    <source>
        <strain evidence="8 9">LS</strain>
        <tissue evidence="8">Full body</tissue>
    </source>
</reference>
<keyword evidence="3 6" id="KW-0812">Transmembrane</keyword>
<dbReference type="STRING" id="7375.A0A0L0BUM3"/>
<feature type="transmembrane region" description="Helical" evidence="6">
    <location>
        <begin position="366"/>
        <end position="386"/>
    </location>
</feature>
<sequence>MSAIGFAGIIFSSHLWGFLADTQGRRKIIRPTLLVAFCITFLSSFSNDFWTLVILRFLNGFCVSGGSATVYAYLGEFHTQKNRARAIMGAAFIFGLGAMLMPAIAWLFINQEWRFAIPFLGITYKPWRLFMVICGIPGLICGLSLFKIPESPKYYLGQGKEDKALEILKDIYHMNTGKPRDSYPVTRVTEDLDPNSKPRVVVNNDNRNAASILLRSMWTQTQPLFNREYIRNTLLICFIQFSIFVTSNGMYMWFPYILNSVAEFMSENPGNTTYICDVVYAKQKVMMQLELAQNDASIDFTQECNEKLEISTYKHSLVLEVLYAVGFAFIGAIINRIGKRIILFVCLAICGICGVGTIYVDIPMLAIYLYVVLLLCGLVINVLSAATVDLYPTRLRAMAVCISLMVGRLGSVVGANVVGALITNHCEAAFLTSGISLIVAGLLGFLIAKNPKIVAVDTSRRASLVSMTGN</sequence>
<evidence type="ECO:0000256" key="3">
    <source>
        <dbReference type="ARBA" id="ARBA00022692"/>
    </source>
</evidence>
<feature type="transmembrane region" description="Helical" evidence="6">
    <location>
        <begin position="317"/>
        <end position="334"/>
    </location>
</feature>
<dbReference type="PANTHER" id="PTHR23511">
    <property type="entry name" value="SYNAPTIC VESICLE GLYCOPROTEIN 2"/>
    <property type="match status" value="1"/>
</dbReference>
<accession>A0A0L0BUM3</accession>
<evidence type="ECO:0000256" key="6">
    <source>
        <dbReference type="SAM" id="Phobius"/>
    </source>
</evidence>
<dbReference type="InterPro" id="IPR036259">
    <property type="entry name" value="MFS_trans_sf"/>
</dbReference>
<gene>
    <name evidence="8" type="ORF">FF38_13813</name>
</gene>